<evidence type="ECO:0000313" key="2">
    <source>
        <dbReference type="EMBL" id="MDP0397365.1"/>
    </source>
</evidence>
<reference evidence="2" key="1">
    <citation type="submission" date="2023-08" db="EMBL/GenBank/DDBJ databases">
        <title>The draft genome of Tsukamurella strandjordii strain 050030.</title>
        <authorList>
            <person name="Zhao F."/>
            <person name="Feng Y."/>
            <person name="Zong Z."/>
        </authorList>
    </citation>
    <scope>NUCLEOTIDE SEQUENCE</scope>
    <source>
        <strain evidence="2">050030</strain>
    </source>
</reference>
<comment type="caution">
    <text evidence="2">The sequence shown here is derived from an EMBL/GenBank/DDBJ whole genome shotgun (WGS) entry which is preliminary data.</text>
</comment>
<keyword evidence="3" id="KW-1185">Reference proteome</keyword>
<dbReference type="AlphaFoldDB" id="A0AA90NF75"/>
<feature type="transmembrane region" description="Helical" evidence="1">
    <location>
        <begin position="65"/>
        <end position="88"/>
    </location>
</feature>
<name>A0AA90NF75_9ACTN</name>
<organism evidence="2 3">
    <name type="scientific">Tsukamurella strandjordii</name>
    <dbReference type="NCBI Taxonomy" id="147577"/>
    <lineage>
        <taxon>Bacteria</taxon>
        <taxon>Bacillati</taxon>
        <taxon>Actinomycetota</taxon>
        <taxon>Actinomycetes</taxon>
        <taxon>Mycobacteriales</taxon>
        <taxon>Tsukamurellaceae</taxon>
        <taxon>Tsukamurella</taxon>
    </lineage>
</organism>
<sequence length="261" mass="28159">MVVKGRHQARRPEEAFGYVPLAPEDPAAAPTRTLRFWLTRIGGVITVIGGGIMVTGLLRGEDTDIGALVYAGCLTLFGLAAFWGAAAFGGRIDAPTPAPPAPPGAVRVRGRLGVQFFAVVVFLAAFLAGSASMVTTAIDEQASATEFGFALGACGFSMVLCGFLGMFLLSMLRFRGVWIWWVGEAGVGVGGPETCEKSWTEIRRIRHHAERNRLLVTYVHRWSLDLDDGTVITIEYPAEASPGSWRVKRAIRRLAPDIDLQ</sequence>
<feature type="transmembrane region" description="Helical" evidence="1">
    <location>
        <begin position="147"/>
        <end position="169"/>
    </location>
</feature>
<feature type="transmembrane region" description="Helical" evidence="1">
    <location>
        <begin position="116"/>
        <end position="135"/>
    </location>
</feature>
<keyword evidence="1" id="KW-0472">Membrane</keyword>
<feature type="transmembrane region" description="Helical" evidence="1">
    <location>
        <begin position="37"/>
        <end position="59"/>
    </location>
</feature>
<gene>
    <name evidence="2" type="ORF">Q7X28_05445</name>
</gene>
<evidence type="ECO:0000256" key="1">
    <source>
        <dbReference type="SAM" id="Phobius"/>
    </source>
</evidence>
<dbReference type="EMBL" id="JAUTIX010000002">
    <property type="protein sequence ID" value="MDP0397365.1"/>
    <property type="molecule type" value="Genomic_DNA"/>
</dbReference>
<proteinExistence type="predicted"/>
<evidence type="ECO:0000313" key="3">
    <source>
        <dbReference type="Proteomes" id="UP001178281"/>
    </source>
</evidence>
<keyword evidence="1" id="KW-0812">Transmembrane</keyword>
<protein>
    <submittedName>
        <fullName evidence="2">Uncharacterized protein</fullName>
    </submittedName>
</protein>
<dbReference type="Proteomes" id="UP001178281">
    <property type="component" value="Unassembled WGS sequence"/>
</dbReference>
<keyword evidence="1" id="KW-1133">Transmembrane helix</keyword>
<accession>A0AA90NF75</accession>
<dbReference type="RefSeq" id="WP_305110596.1">
    <property type="nucleotide sequence ID" value="NZ_JAUTIX010000002.1"/>
</dbReference>